<dbReference type="PANTHER" id="PTHR31432:SF0">
    <property type="entry name" value="INTRAFLAGELLAR TRANSPORT PROTEIN 74 HOMOLOG"/>
    <property type="match status" value="1"/>
</dbReference>
<keyword evidence="1" id="KW-0175">Coiled coil</keyword>
<organism evidence="2 3">
    <name type="scientific">Ranitomeya imitator</name>
    <name type="common">mimic poison frog</name>
    <dbReference type="NCBI Taxonomy" id="111125"/>
    <lineage>
        <taxon>Eukaryota</taxon>
        <taxon>Metazoa</taxon>
        <taxon>Chordata</taxon>
        <taxon>Craniata</taxon>
        <taxon>Vertebrata</taxon>
        <taxon>Euteleostomi</taxon>
        <taxon>Amphibia</taxon>
        <taxon>Batrachia</taxon>
        <taxon>Anura</taxon>
        <taxon>Neobatrachia</taxon>
        <taxon>Hyloidea</taxon>
        <taxon>Dendrobatidae</taxon>
        <taxon>Dendrobatinae</taxon>
        <taxon>Ranitomeya</taxon>
    </lineage>
</organism>
<proteinExistence type="predicted"/>
<sequence length="157" mass="18429">MGESQRLQQDLQKVEQLESKITSEMTFLKENIQQMSEGLNTYSDLDGLRASAEEKKKKLQEDKIILTKCRDTFKTTMAQFNSENDKLKSQLQDNETHAQLTNLERKWQQHEQNNFVMKEFIASKSQESDYKQVMKTVTRQIADYNKTLIDALQNSRN</sequence>
<feature type="coiled-coil region" evidence="1">
    <location>
        <begin position="42"/>
        <end position="97"/>
    </location>
</feature>
<dbReference type="InterPro" id="IPR029602">
    <property type="entry name" value="IFT74"/>
</dbReference>
<reference evidence="2" key="1">
    <citation type="submission" date="2023-07" db="EMBL/GenBank/DDBJ databases">
        <authorList>
            <person name="Stuckert A."/>
        </authorList>
    </citation>
    <scope>NUCLEOTIDE SEQUENCE</scope>
</reference>
<evidence type="ECO:0000313" key="3">
    <source>
        <dbReference type="Proteomes" id="UP001176940"/>
    </source>
</evidence>
<keyword evidence="3" id="KW-1185">Reference proteome</keyword>
<dbReference type="EMBL" id="CAUEEQ010020486">
    <property type="protein sequence ID" value="CAJ0942894.1"/>
    <property type="molecule type" value="Genomic_DNA"/>
</dbReference>
<accession>A0ABN9LKG6</accession>
<gene>
    <name evidence="2" type="ORF">RIMI_LOCUS9750729</name>
</gene>
<evidence type="ECO:0000256" key="1">
    <source>
        <dbReference type="SAM" id="Coils"/>
    </source>
</evidence>
<comment type="caution">
    <text evidence="2">The sequence shown here is derived from an EMBL/GenBank/DDBJ whole genome shotgun (WGS) entry which is preliminary data.</text>
</comment>
<name>A0ABN9LKG6_9NEOB</name>
<dbReference type="PANTHER" id="PTHR31432">
    <property type="entry name" value="INTRAFLAGELLAR TRANSPORT PROTEIN 74 HOMOLOG"/>
    <property type="match status" value="1"/>
</dbReference>
<evidence type="ECO:0000313" key="2">
    <source>
        <dbReference type="EMBL" id="CAJ0942894.1"/>
    </source>
</evidence>
<protein>
    <submittedName>
        <fullName evidence="2">Uncharacterized protein</fullName>
    </submittedName>
</protein>
<dbReference type="Proteomes" id="UP001176940">
    <property type="component" value="Unassembled WGS sequence"/>
</dbReference>